<keyword evidence="6" id="KW-1133">Transmembrane helix</keyword>
<keyword evidence="15" id="KW-0560">Oxidoreductase</keyword>
<evidence type="ECO:0000313" key="16">
    <source>
        <dbReference type="EMBL" id="GKV07842.1"/>
    </source>
</evidence>
<evidence type="ECO:0000256" key="4">
    <source>
        <dbReference type="ARBA" id="ARBA00022692"/>
    </source>
</evidence>
<evidence type="ECO:0000313" key="17">
    <source>
        <dbReference type="Proteomes" id="UP001054252"/>
    </source>
</evidence>
<dbReference type="GO" id="GO:0016705">
    <property type="term" value="F:oxidoreductase activity, acting on paired donors, with incorporation or reduction of molecular oxygen"/>
    <property type="evidence" value="ECO:0007669"/>
    <property type="project" value="InterPro"/>
</dbReference>
<dbReference type="InterPro" id="IPR002401">
    <property type="entry name" value="Cyt_P450_E_grp-I"/>
</dbReference>
<dbReference type="Pfam" id="PF00067">
    <property type="entry name" value="p450"/>
    <property type="match status" value="1"/>
</dbReference>
<evidence type="ECO:0000256" key="9">
    <source>
        <dbReference type="ARBA" id="ARBA00037910"/>
    </source>
</evidence>
<keyword evidence="8" id="KW-0472">Membrane</keyword>
<keyword evidence="14 15" id="KW-0349">Heme</keyword>
<evidence type="ECO:0000256" key="1">
    <source>
        <dbReference type="ARBA" id="ARBA00004167"/>
    </source>
</evidence>
<dbReference type="Gene3D" id="1.10.630.10">
    <property type="entry name" value="Cytochrome P450"/>
    <property type="match status" value="1"/>
</dbReference>
<reference evidence="16 17" key="1">
    <citation type="journal article" date="2021" name="Commun. Biol.">
        <title>The genome of Shorea leprosula (Dipterocarpaceae) highlights the ecological relevance of drought in aseasonal tropical rainforests.</title>
        <authorList>
            <person name="Ng K.K.S."/>
            <person name="Kobayashi M.J."/>
            <person name="Fawcett J.A."/>
            <person name="Hatakeyama M."/>
            <person name="Paape T."/>
            <person name="Ng C.H."/>
            <person name="Ang C.C."/>
            <person name="Tnah L.H."/>
            <person name="Lee C.T."/>
            <person name="Nishiyama T."/>
            <person name="Sese J."/>
            <person name="O'Brien M.J."/>
            <person name="Copetti D."/>
            <person name="Mohd Noor M.I."/>
            <person name="Ong R.C."/>
            <person name="Putra M."/>
            <person name="Sireger I.Z."/>
            <person name="Indrioko S."/>
            <person name="Kosugi Y."/>
            <person name="Izuno A."/>
            <person name="Isagi Y."/>
            <person name="Lee S.L."/>
            <person name="Shimizu K.K."/>
        </authorList>
    </citation>
    <scope>NUCLEOTIDE SEQUENCE [LARGE SCALE GENOMIC DNA]</scope>
    <source>
        <strain evidence="16">214</strain>
    </source>
</reference>
<keyword evidence="4" id="KW-0812">Transmembrane</keyword>
<evidence type="ECO:0000256" key="12">
    <source>
        <dbReference type="ARBA" id="ARBA00067336"/>
    </source>
</evidence>
<proteinExistence type="inferred from homology"/>
<dbReference type="PANTHER" id="PTHR24286:SF159">
    <property type="entry name" value="CYTOCHROME P450, FAMILY 724, SUBFAMILY A, POLYPEPTIDE 1"/>
    <property type="match status" value="1"/>
</dbReference>
<dbReference type="FunFam" id="1.10.630.10:FF:000057">
    <property type="entry name" value="Cytochrome P450 724B1"/>
    <property type="match status" value="1"/>
</dbReference>
<keyword evidence="7 14" id="KW-0408">Iron</keyword>
<dbReference type="Proteomes" id="UP001054252">
    <property type="component" value="Unassembled WGS sequence"/>
</dbReference>
<comment type="catalytic activity">
    <reaction evidence="10">
        <text>campesterol + reduced [NADPH--hemoprotein reductase] + O2 = (22S)-22-hydroxycampesterol + oxidized [NADPH--hemoprotein reductase] + H2O + H(+)</text>
        <dbReference type="Rhea" id="RHEA:69835"/>
        <dbReference type="Rhea" id="RHEA-COMP:11964"/>
        <dbReference type="Rhea" id="RHEA-COMP:11965"/>
        <dbReference type="ChEBI" id="CHEBI:15377"/>
        <dbReference type="ChEBI" id="CHEBI:15378"/>
        <dbReference type="ChEBI" id="CHEBI:15379"/>
        <dbReference type="ChEBI" id="CHEBI:28623"/>
        <dbReference type="ChEBI" id="CHEBI:57618"/>
        <dbReference type="ChEBI" id="CHEBI:58210"/>
        <dbReference type="ChEBI" id="CHEBI:72331"/>
    </reaction>
    <physiologicalReaction direction="left-to-right" evidence="10">
        <dbReference type="Rhea" id="RHEA:69836"/>
    </physiologicalReaction>
</comment>
<protein>
    <recommendedName>
        <fullName evidence="12">Cytochrome P450 724B1</fullName>
    </recommendedName>
    <alternativeName>
        <fullName evidence="13">(22S)-22-hydroxycampesterol synthase</fullName>
    </alternativeName>
</protein>
<evidence type="ECO:0000256" key="2">
    <source>
        <dbReference type="ARBA" id="ARBA00004972"/>
    </source>
</evidence>
<comment type="pathway">
    <text evidence="2">Hormone biosynthesis.</text>
</comment>
<comment type="subcellular location">
    <subcellularLocation>
        <location evidence="1">Membrane</location>
        <topology evidence="1">Single-pass membrane protein</topology>
    </subcellularLocation>
</comment>
<dbReference type="SUPFAM" id="SSF48264">
    <property type="entry name" value="Cytochrome P450"/>
    <property type="match status" value="1"/>
</dbReference>
<evidence type="ECO:0000256" key="14">
    <source>
        <dbReference type="PIRSR" id="PIRSR602401-1"/>
    </source>
</evidence>
<evidence type="ECO:0000256" key="7">
    <source>
        <dbReference type="ARBA" id="ARBA00023004"/>
    </source>
</evidence>
<dbReference type="EMBL" id="BPVZ01000028">
    <property type="protein sequence ID" value="GKV07842.1"/>
    <property type="molecule type" value="Genomic_DNA"/>
</dbReference>
<evidence type="ECO:0000256" key="3">
    <source>
        <dbReference type="ARBA" id="ARBA00010617"/>
    </source>
</evidence>
<dbReference type="InterPro" id="IPR017972">
    <property type="entry name" value="Cyt_P450_CS"/>
</dbReference>
<evidence type="ECO:0000256" key="8">
    <source>
        <dbReference type="ARBA" id="ARBA00023136"/>
    </source>
</evidence>
<comment type="similarity">
    <text evidence="3 15">Belongs to the cytochrome P450 family.</text>
</comment>
<name>A0AAV5J367_9ROSI</name>
<evidence type="ECO:0000256" key="13">
    <source>
        <dbReference type="ARBA" id="ARBA00077474"/>
    </source>
</evidence>
<feature type="binding site" description="axial binding residue" evidence="14">
    <location>
        <position position="379"/>
    </location>
    <ligand>
        <name>heme</name>
        <dbReference type="ChEBI" id="CHEBI:30413"/>
    </ligand>
    <ligandPart>
        <name>Fe</name>
        <dbReference type="ChEBI" id="CHEBI:18248"/>
    </ligandPart>
</feature>
<dbReference type="AlphaFoldDB" id="A0AAV5J367"/>
<dbReference type="GO" id="GO:0005506">
    <property type="term" value="F:iron ion binding"/>
    <property type="evidence" value="ECO:0007669"/>
    <property type="project" value="InterPro"/>
</dbReference>
<evidence type="ECO:0000256" key="10">
    <source>
        <dbReference type="ARBA" id="ARBA00052777"/>
    </source>
</evidence>
<comment type="caution">
    <text evidence="16">The sequence shown here is derived from an EMBL/GenBank/DDBJ whole genome shotgun (WGS) entry which is preliminary data.</text>
</comment>
<evidence type="ECO:0000256" key="15">
    <source>
        <dbReference type="RuleBase" id="RU000461"/>
    </source>
</evidence>
<dbReference type="GO" id="GO:0010268">
    <property type="term" value="P:brassinosteroid homeostasis"/>
    <property type="evidence" value="ECO:0007669"/>
    <property type="project" value="TreeGrafter"/>
</dbReference>
<dbReference type="CDD" id="cd11043">
    <property type="entry name" value="CYP90-like"/>
    <property type="match status" value="1"/>
</dbReference>
<dbReference type="GO" id="GO:0020037">
    <property type="term" value="F:heme binding"/>
    <property type="evidence" value="ECO:0007669"/>
    <property type="project" value="InterPro"/>
</dbReference>
<keyword evidence="5 14" id="KW-0479">Metal-binding</keyword>
<comment type="cofactor">
    <cofactor evidence="14">
        <name>heme</name>
        <dbReference type="ChEBI" id="CHEBI:30413"/>
    </cofactor>
</comment>
<dbReference type="PRINTS" id="PR00463">
    <property type="entry name" value="EP450I"/>
</dbReference>
<dbReference type="GO" id="GO:0016132">
    <property type="term" value="P:brassinosteroid biosynthetic process"/>
    <property type="evidence" value="ECO:0007669"/>
    <property type="project" value="TreeGrafter"/>
</dbReference>
<evidence type="ECO:0000256" key="5">
    <source>
        <dbReference type="ARBA" id="ARBA00022723"/>
    </source>
</evidence>
<organism evidence="16 17">
    <name type="scientific">Rubroshorea leprosula</name>
    <dbReference type="NCBI Taxonomy" id="152421"/>
    <lineage>
        <taxon>Eukaryota</taxon>
        <taxon>Viridiplantae</taxon>
        <taxon>Streptophyta</taxon>
        <taxon>Embryophyta</taxon>
        <taxon>Tracheophyta</taxon>
        <taxon>Spermatophyta</taxon>
        <taxon>Magnoliopsida</taxon>
        <taxon>eudicotyledons</taxon>
        <taxon>Gunneridae</taxon>
        <taxon>Pentapetalae</taxon>
        <taxon>rosids</taxon>
        <taxon>malvids</taxon>
        <taxon>Malvales</taxon>
        <taxon>Dipterocarpaceae</taxon>
        <taxon>Rubroshorea</taxon>
    </lineage>
</organism>
<dbReference type="InterPro" id="IPR001128">
    <property type="entry name" value="Cyt_P450"/>
</dbReference>
<dbReference type="PRINTS" id="PR00385">
    <property type="entry name" value="P450"/>
</dbReference>
<evidence type="ECO:0000256" key="6">
    <source>
        <dbReference type="ARBA" id="ARBA00022989"/>
    </source>
</evidence>
<evidence type="ECO:0000256" key="11">
    <source>
        <dbReference type="ARBA" id="ARBA00060577"/>
    </source>
</evidence>
<gene>
    <name evidence="16" type="ORF">SLEP1_g19554</name>
</gene>
<dbReference type="GO" id="GO:0016020">
    <property type="term" value="C:membrane"/>
    <property type="evidence" value="ECO:0007669"/>
    <property type="project" value="UniProtKB-SubCell"/>
</dbReference>
<dbReference type="InterPro" id="IPR036396">
    <property type="entry name" value="Cyt_P450_sf"/>
</dbReference>
<keyword evidence="15" id="KW-0503">Monooxygenase</keyword>
<accession>A0AAV5J367</accession>
<dbReference type="GO" id="GO:0016125">
    <property type="term" value="P:sterol metabolic process"/>
    <property type="evidence" value="ECO:0007669"/>
    <property type="project" value="TreeGrafter"/>
</dbReference>
<dbReference type="PANTHER" id="PTHR24286">
    <property type="entry name" value="CYTOCHROME P450 26"/>
    <property type="match status" value="1"/>
</dbReference>
<sequence>MGWPLLGETLAFLKPHRSNSIGIFLEEHCTKYGKVFKSHLFGCPTIVSCDPELNMFVLQNEEKLFQASYPKAMHGILGKFSLLIVSGDLHKKLRNIAVNFISASKSTPEFLYCVEKLSVSMMNSWRDCKEITFYQHVKKFTLNLMVKHLLSIEPEEPLALKILEDFQTYMKGFVSLPVYIPGTPYASAVKARARLSSTVQEMIKDRKKRNVEQENGDFLDVILSKQSLSDNEIISIVLDILLGGYETTATLMGLIVYFIAYSPNAFEKLKEEHLAIRKSKGEGQPLAWEDYEKMEFTQNVVNEGMRCGNVVKLVHRQALKDVKFKEYLIPAGWKVFPIFTAAHFDPSLHENPMEFNPWRWSDKAMIKKVMPFGGGLRLCPGSELARVEIAFFLHHLVLNYRWKIKADDFPLAYPFVEFKRGLLLEIKPTEVLMGNA</sequence>
<keyword evidence="17" id="KW-1185">Reference proteome</keyword>
<dbReference type="GO" id="GO:0004497">
    <property type="term" value="F:monooxygenase activity"/>
    <property type="evidence" value="ECO:0007669"/>
    <property type="project" value="UniProtKB-KW"/>
</dbReference>
<comment type="pathway">
    <text evidence="9">Plant hormone biosynthesis; brassinosteroid biosynthesis.</text>
</comment>
<comment type="pathway">
    <text evidence="11">Steroid biosynthesis.</text>
</comment>
<dbReference type="PROSITE" id="PS00086">
    <property type="entry name" value="CYTOCHROME_P450"/>
    <property type="match status" value="1"/>
</dbReference>